<protein>
    <submittedName>
        <fullName evidence="2">Amidohydrolase</fullName>
    </submittedName>
</protein>
<dbReference type="Pfam" id="PF01979">
    <property type="entry name" value="Amidohydro_1"/>
    <property type="match status" value="1"/>
</dbReference>
<dbReference type="PANTHER" id="PTHR43135">
    <property type="entry name" value="ALPHA-D-RIBOSE 1-METHYLPHOSPHONATE 5-TRIPHOSPHATE DIPHOSPHATASE"/>
    <property type="match status" value="1"/>
</dbReference>
<comment type="caution">
    <text evidence="2">The sequence shown here is derived from an EMBL/GenBank/DDBJ whole genome shotgun (WGS) entry which is preliminary data.</text>
</comment>
<sequence>MRITNGKLLTMEGQCFEKGYVDFENGVITSFGDMQSAPAASGEVLNAEGGYIMPGMIDAHTHIGISEESVRSEGEDCNEITDPVTPQMRAIDGIYPSENAFVRAVEAGVTSAVIGPGSANVIGGQMCFAKLWGDRIDDMIVKAPCAMKMALGENPKRCYGSQHKTPQTRMASAFLMREAFIKTQRYMQKLEKDPDGTAYDAKCEALIPVLRRELVAHIHCHRADDILTAIRIASEFNIRYNIIHTTDGAACAEYIRQTGVIPVVGPVLMTSGKPETAHHAYGTAGALEKAGIEVALTTDHPVAPLDLLPVSAALCVRDGLSMEGALRGVTINAAKVGGVDDRVGSIKVGKDADIVVFTGHPFEFLSKTRAVFVSGKRVK</sequence>
<name>A0A9D1S1E3_9CLOT</name>
<dbReference type="GO" id="GO:0016810">
    <property type="term" value="F:hydrolase activity, acting on carbon-nitrogen (but not peptide) bonds"/>
    <property type="evidence" value="ECO:0007669"/>
    <property type="project" value="InterPro"/>
</dbReference>
<feature type="domain" description="Amidohydrolase-related" evidence="1">
    <location>
        <begin position="51"/>
        <end position="378"/>
    </location>
</feature>
<dbReference type="CDD" id="cd01309">
    <property type="entry name" value="Met_dep_hydrolase_C"/>
    <property type="match status" value="1"/>
</dbReference>
<dbReference type="InterPro" id="IPR051781">
    <property type="entry name" value="Metallo-dep_Hydrolase"/>
</dbReference>
<organism evidence="2 3">
    <name type="scientific">Candidatus Ventrousia excrementavium</name>
    <dbReference type="NCBI Taxonomy" id="2840961"/>
    <lineage>
        <taxon>Bacteria</taxon>
        <taxon>Bacillati</taxon>
        <taxon>Bacillota</taxon>
        <taxon>Clostridia</taxon>
        <taxon>Eubacteriales</taxon>
        <taxon>Clostridiaceae</taxon>
        <taxon>Clostridiaceae incertae sedis</taxon>
        <taxon>Candidatus Ventrousia</taxon>
    </lineage>
</organism>
<reference evidence="2" key="2">
    <citation type="journal article" date="2021" name="PeerJ">
        <title>Extensive microbial diversity within the chicken gut microbiome revealed by metagenomics and culture.</title>
        <authorList>
            <person name="Gilroy R."/>
            <person name="Ravi A."/>
            <person name="Getino M."/>
            <person name="Pursley I."/>
            <person name="Horton D.L."/>
            <person name="Alikhan N.F."/>
            <person name="Baker D."/>
            <person name="Gharbi K."/>
            <person name="Hall N."/>
            <person name="Watson M."/>
            <person name="Adriaenssens E.M."/>
            <person name="Foster-Nyarko E."/>
            <person name="Jarju S."/>
            <person name="Secka A."/>
            <person name="Antonio M."/>
            <person name="Oren A."/>
            <person name="Chaudhuri R.R."/>
            <person name="La Ragione R."/>
            <person name="Hildebrand F."/>
            <person name="Pallen M.J."/>
        </authorList>
    </citation>
    <scope>NUCLEOTIDE SEQUENCE</scope>
    <source>
        <strain evidence="2">CHK191-8634</strain>
    </source>
</reference>
<proteinExistence type="predicted"/>
<reference evidence="2" key="1">
    <citation type="submission" date="2020-10" db="EMBL/GenBank/DDBJ databases">
        <authorList>
            <person name="Gilroy R."/>
        </authorList>
    </citation>
    <scope>NUCLEOTIDE SEQUENCE</scope>
    <source>
        <strain evidence="2">CHK191-8634</strain>
    </source>
</reference>
<evidence type="ECO:0000259" key="1">
    <source>
        <dbReference type="Pfam" id="PF01979"/>
    </source>
</evidence>
<dbReference type="SUPFAM" id="SSF51556">
    <property type="entry name" value="Metallo-dependent hydrolases"/>
    <property type="match status" value="1"/>
</dbReference>
<dbReference type="PANTHER" id="PTHR43135:SF3">
    <property type="entry name" value="ALPHA-D-RIBOSE 1-METHYLPHOSPHONATE 5-TRIPHOSPHATE DIPHOSPHATASE"/>
    <property type="match status" value="1"/>
</dbReference>
<accession>A0A9D1S1E3</accession>
<dbReference type="InterPro" id="IPR011059">
    <property type="entry name" value="Metal-dep_hydrolase_composite"/>
</dbReference>
<dbReference type="InterPro" id="IPR006680">
    <property type="entry name" value="Amidohydro-rel"/>
</dbReference>
<dbReference type="EMBL" id="DVMR01000066">
    <property type="protein sequence ID" value="HIU44450.1"/>
    <property type="molecule type" value="Genomic_DNA"/>
</dbReference>
<dbReference type="AlphaFoldDB" id="A0A9D1S1E3"/>
<evidence type="ECO:0000313" key="2">
    <source>
        <dbReference type="EMBL" id="HIU44450.1"/>
    </source>
</evidence>
<dbReference type="Proteomes" id="UP000824073">
    <property type="component" value="Unassembled WGS sequence"/>
</dbReference>
<evidence type="ECO:0000313" key="3">
    <source>
        <dbReference type="Proteomes" id="UP000824073"/>
    </source>
</evidence>
<gene>
    <name evidence="2" type="ORF">IAB67_09160</name>
</gene>
<dbReference type="InterPro" id="IPR032466">
    <property type="entry name" value="Metal_Hydrolase"/>
</dbReference>
<dbReference type="SUPFAM" id="SSF51338">
    <property type="entry name" value="Composite domain of metallo-dependent hydrolases"/>
    <property type="match status" value="1"/>
</dbReference>
<dbReference type="Gene3D" id="3.20.20.140">
    <property type="entry name" value="Metal-dependent hydrolases"/>
    <property type="match status" value="1"/>
</dbReference>